<dbReference type="RefSeq" id="WP_354010614.1">
    <property type="nucleotide sequence ID" value="NZ_JBEWTA010000001.1"/>
</dbReference>
<dbReference type="EC" id="2.1.1.37" evidence="8"/>
<keyword evidence="2 6" id="KW-0808">Transferase</keyword>
<proteinExistence type="inferred from homology"/>
<dbReference type="InterPro" id="IPR018117">
    <property type="entry name" value="C5_DNA_meth_AS"/>
</dbReference>
<keyword evidence="3 6" id="KW-0949">S-adenosyl-L-methionine</keyword>
<evidence type="ECO:0000256" key="2">
    <source>
        <dbReference type="ARBA" id="ARBA00022679"/>
    </source>
</evidence>
<comment type="caution">
    <text evidence="9">The sequence shown here is derived from an EMBL/GenBank/DDBJ whole genome shotgun (WGS) entry which is preliminary data.</text>
</comment>
<evidence type="ECO:0000256" key="4">
    <source>
        <dbReference type="ARBA" id="ARBA00022747"/>
    </source>
</evidence>
<keyword evidence="1 6" id="KW-0489">Methyltransferase</keyword>
<evidence type="ECO:0000313" key="10">
    <source>
        <dbReference type="Proteomes" id="UP001549366"/>
    </source>
</evidence>
<comment type="catalytic activity">
    <reaction evidence="5 8">
        <text>a 2'-deoxycytidine in DNA + S-adenosyl-L-methionine = a 5-methyl-2'-deoxycytidine in DNA + S-adenosyl-L-homocysteine + H(+)</text>
        <dbReference type="Rhea" id="RHEA:13681"/>
        <dbReference type="Rhea" id="RHEA-COMP:11369"/>
        <dbReference type="Rhea" id="RHEA-COMP:11370"/>
        <dbReference type="ChEBI" id="CHEBI:15378"/>
        <dbReference type="ChEBI" id="CHEBI:57856"/>
        <dbReference type="ChEBI" id="CHEBI:59789"/>
        <dbReference type="ChEBI" id="CHEBI:85452"/>
        <dbReference type="ChEBI" id="CHEBI:85454"/>
        <dbReference type="EC" id="2.1.1.37"/>
    </reaction>
</comment>
<dbReference type="InterPro" id="IPR029063">
    <property type="entry name" value="SAM-dependent_MTases_sf"/>
</dbReference>
<gene>
    <name evidence="9" type="ORF">V5J35_001454</name>
</gene>
<evidence type="ECO:0000256" key="3">
    <source>
        <dbReference type="ARBA" id="ARBA00022691"/>
    </source>
</evidence>
<dbReference type="PANTHER" id="PTHR10629:SF52">
    <property type="entry name" value="DNA (CYTOSINE-5)-METHYLTRANSFERASE 1"/>
    <property type="match status" value="1"/>
</dbReference>
<dbReference type="PANTHER" id="PTHR10629">
    <property type="entry name" value="CYTOSINE-SPECIFIC METHYLTRANSFERASE"/>
    <property type="match status" value="1"/>
</dbReference>
<evidence type="ECO:0000256" key="1">
    <source>
        <dbReference type="ARBA" id="ARBA00022603"/>
    </source>
</evidence>
<evidence type="ECO:0000256" key="5">
    <source>
        <dbReference type="ARBA" id="ARBA00047422"/>
    </source>
</evidence>
<dbReference type="NCBIfam" id="TIGR00675">
    <property type="entry name" value="dcm"/>
    <property type="match status" value="1"/>
</dbReference>
<dbReference type="Pfam" id="PF00145">
    <property type="entry name" value="DNA_methylase"/>
    <property type="match status" value="1"/>
</dbReference>
<dbReference type="SUPFAM" id="SSF53335">
    <property type="entry name" value="S-adenosyl-L-methionine-dependent methyltransferases"/>
    <property type="match status" value="1"/>
</dbReference>
<dbReference type="PROSITE" id="PS00095">
    <property type="entry name" value="C5_MTASE_2"/>
    <property type="match status" value="1"/>
</dbReference>
<dbReference type="GO" id="GO:0003886">
    <property type="term" value="F:DNA (cytosine-5-)-methyltransferase activity"/>
    <property type="evidence" value="ECO:0007669"/>
    <property type="project" value="UniProtKB-EC"/>
</dbReference>
<dbReference type="CDD" id="cd00315">
    <property type="entry name" value="Cyt_C5_DNA_methylase"/>
    <property type="match status" value="1"/>
</dbReference>
<name>A0ABV2SES1_9GAMM</name>
<dbReference type="InterPro" id="IPR050390">
    <property type="entry name" value="C5-Methyltransferase"/>
</dbReference>
<keyword evidence="10" id="KW-1185">Reference proteome</keyword>
<sequence length="621" mass="70580">MKQQAQATIRTKQSKKAYMKVLSLFTGGGGLDIGFKEAGFDIVACLEIDKPSCGTLQMNKGHYVGDQCQIFNNDITKTAPESLSLDSIDFIIGGPPCQSFSAAGRRAGGVYGINDTRGSLFWYYCKFLEHFQPKGFLFENVKGILQANKSDDWNTIKKSFEQVGYRLKYMVLDAADYGVAQHRERVIMVGIREDLEADFAFPLPTHGPDSLDRKDYVTAGQALDDLDDPNEIVPPYTGKYGHLIPDIPPGMNYSFYTEKMGHPSPRFAWRSKFSGFLYKLSPDQLSKTIVANQGKYDGPFHWKNRKLHVCELKRLQGFPDDYKMIDSKAEATKQIGNSVSPKMAKQLGLAVKKQLFGEDSNVDLMPEGFSLSHGARKAMKSKKTRKLTTQNTVSDQLSLIGKKHYNKSMIFEDVIRYKDNIQFKISGNLNAGDWVIHVNEQGSHQPKIEYQLNLMFTELAGCEFKQIDATISTSDIFKLDILWDSIHEAVNLSSSYENLQPLYGHFTEPYPKFRLRLSVKKLQQLTEHEQFIVDFFEKMVGFHFLSKEQALSAINPDKEIARLLSRQLREHNFDVRTHETNRAIKEGYFKACYPFSLSSKSHSYVTWIEKGRHKTADILTA</sequence>
<evidence type="ECO:0000256" key="6">
    <source>
        <dbReference type="PROSITE-ProRule" id="PRU01016"/>
    </source>
</evidence>
<dbReference type="InterPro" id="IPR001525">
    <property type="entry name" value="C5_MeTfrase"/>
</dbReference>
<keyword evidence="4" id="KW-0680">Restriction system</keyword>
<dbReference type="Gene3D" id="3.40.50.150">
    <property type="entry name" value="Vaccinia Virus protein VP39"/>
    <property type="match status" value="1"/>
</dbReference>
<evidence type="ECO:0000313" key="9">
    <source>
        <dbReference type="EMBL" id="MET4756262.1"/>
    </source>
</evidence>
<dbReference type="GO" id="GO:0032259">
    <property type="term" value="P:methylation"/>
    <property type="evidence" value="ECO:0007669"/>
    <property type="project" value="UniProtKB-KW"/>
</dbReference>
<comment type="similarity">
    <text evidence="6 7">Belongs to the class I-like SAM-binding methyltransferase superfamily. C5-methyltransferase family.</text>
</comment>
<dbReference type="Gene3D" id="3.90.120.10">
    <property type="entry name" value="DNA Methylase, subunit A, domain 2"/>
    <property type="match status" value="1"/>
</dbReference>
<dbReference type="Proteomes" id="UP001549366">
    <property type="component" value="Unassembled WGS sequence"/>
</dbReference>
<dbReference type="PRINTS" id="PR00105">
    <property type="entry name" value="C5METTRFRASE"/>
</dbReference>
<protein>
    <recommendedName>
        <fullName evidence="8">Cytosine-specific methyltransferase</fullName>
        <ecNumber evidence="8">2.1.1.37</ecNumber>
    </recommendedName>
</protein>
<organism evidence="9 10">
    <name type="scientific">Endozoicomonas lisbonensis</name>
    <dbReference type="NCBI Taxonomy" id="3120522"/>
    <lineage>
        <taxon>Bacteria</taxon>
        <taxon>Pseudomonadati</taxon>
        <taxon>Pseudomonadota</taxon>
        <taxon>Gammaproteobacteria</taxon>
        <taxon>Oceanospirillales</taxon>
        <taxon>Endozoicomonadaceae</taxon>
        <taxon>Endozoicomonas</taxon>
    </lineage>
</organism>
<accession>A0ABV2SES1</accession>
<dbReference type="InterPro" id="IPR031303">
    <property type="entry name" value="C5_meth_CS"/>
</dbReference>
<reference evidence="9 10" key="1">
    <citation type="submission" date="2024-06" db="EMBL/GenBank/DDBJ databases">
        <title>Genomic Encyclopedia of Type Strains, Phase V (KMG-V): Genome sequencing to study the core and pangenomes of soil and plant-associated prokaryotes.</title>
        <authorList>
            <person name="Whitman W."/>
        </authorList>
    </citation>
    <scope>NUCLEOTIDE SEQUENCE [LARGE SCALE GENOMIC DNA]</scope>
    <source>
        <strain evidence="9 10">NE40</strain>
    </source>
</reference>
<evidence type="ECO:0000256" key="7">
    <source>
        <dbReference type="RuleBase" id="RU000416"/>
    </source>
</evidence>
<dbReference type="EMBL" id="JBEWTB010000002">
    <property type="protein sequence ID" value="MET4756262.1"/>
    <property type="molecule type" value="Genomic_DNA"/>
</dbReference>
<dbReference type="PROSITE" id="PS51679">
    <property type="entry name" value="SAM_MT_C5"/>
    <property type="match status" value="1"/>
</dbReference>
<evidence type="ECO:0000256" key="8">
    <source>
        <dbReference type="RuleBase" id="RU000417"/>
    </source>
</evidence>
<feature type="active site" evidence="6">
    <location>
        <position position="97"/>
    </location>
</feature>
<dbReference type="PROSITE" id="PS00094">
    <property type="entry name" value="C5_MTASE_1"/>
    <property type="match status" value="1"/>
</dbReference>